<dbReference type="PANTHER" id="PTHR28055:SF1">
    <property type="entry name" value="ALTERED INHERITANCE OF MITOCHONDRIA PROTEIN 41, MITOCHONDRIAL"/>
    <property type="match status" value="1"/>
</dbReference>
<protein>
    <recommendedName>
        <fullName evidence="3">Glutamyl-tRNA amidotransferase</fullName>
    </recommendedName>
</protein>
<evidence type="ECO:0008006" key="3">
    <source>
        <dbReference type="Google" id="ProtNLM"/>
    </source>
</evidence>
<dbReference type="PANTHER" id="PTHR28055">
    <property type="entry name" value="ALTERED INHERITANCE OF MITOCHONDRIA PROTEIN 41, MITOCHONDRIAL"/>
    <property type="match status" value="1"/>
</dbReference>
<comment type="caution">
    <text evidence="1">The sequence shown here is derived from an EMBL/GenBank/DDBJ whole genome shotgun (WGS) entry which is preliminary data.</text>
</comment>
<dbReference type="Pfam" id="PF09424">
    <property type="entry name" value="YqeY"/>
    <property type="match status" value="1"/>
</dbReference>
<name>A0A0G0PSA2_9BACT</name>
<dbReference type="GO" id="GO:0016884">
    <property type="term" value="F:carbon-nitrogen ligase activity, with glutamine as amido-N-donor"/>
    <property type="evidence" value="ECO:0007669"/>
    <property type="project" value="InterPro"/>
</dbReference>
<organism evidence="1 2">
    <name type="scientific">Candidatus Woesebacteria bacterium GW2011_GWA1_39_8</name>
    <dbReference type="NCBI Taxonomy" id="1618552"/>
    <lineage>
        <taxon>Bacteria</taxon>
        <taxon>Candidatus Woeseibacteriota</taxon>
    </lineage>
</organism>
<dbReference type="InterPro" id="IPR003789">
    <property type="entry name" value="Asn/Gln_tRNA_amidoTrase-B-like"/>
</dbReference>
<evidence type="ECO:0000313" key="1">
    <source>
        <dbReference type="EMBL" id="KKR30788.1"/>
    </source>
</evidence>
<gene>
    <name evidence="1" type="ORF">UT61_C0002G0032</name>
</gene>
<dbReference type="EMBL" id="LBXL01000002">
    <property type="protein sequence ID" value="KKR30788.1"/>
    <property type="molecule type" value="Genomic_DNA"/>
</dbReference>
<reference evidence="1 2" key="1">
    <citation type="journal article" date="2015" name="Nature">
        <title>rRNA introns, odd ribosomes, and small enigmatic genomes across a large radiation of phyla.</title>
        <authorList>
            <person name="Brown C.T."/>
            <person name="Hug L.A."/>
            <person name="Thomas B.C."/>
            <person name="Sharon I."/>
            <person name="Castelle C.J."/>
            <person name="Singh A."/>
            <person name="Wilkins M.J."/>
            <person name="Williams K.H."/>
            <person name="Banfield J.F."/>
        </authorList>
    </citation>
    <scope>NUCLEOTIDE SEQUENCE [LARGE SCALE GENOMIC DNA]</scope>
</reference>
<dbReference type="Proteomes" id="UP000034793">
    <property type="component" value="Unassembled WGS sequence"/>
</dbReference>
<proteinExistence type="predicted"/>
<dbReference type="Gene3D" id="1.10.10.410">
    <property type="match status" value="1"/>
</dbReference>
<sequence>MIADNINQKITEALKSRDEIRLSTLRMLSSALNYEKIAKQHDLSKEEELVVVKREAKKRTDAIESLLQARGRLTSSNETRMEDRLEQEEKELEILKKYLPEELSDEELQNFVDEAIKETGANEMKDMGKVIGTVMQKSKGRADGKRVAEKVKEALGTRH</sequence>
<dbReference type="InterPro" id="IPR023168">
    <property type="entry name" value="GatB_Yqey_C_2"/>
</dbReference>
<dbReference type="InterPro" id="IPR042184">
    <property type="entry name" value="YqeY/Aim41_N"/>
</dbReference>
<dbReference type="AlphaFoldDB" id="A0A0G0PSA2"/>
<dbReference type="Gene3D" id="1.10.1510.10">
    <property type="entry name" value="Uncharacterised protein YqeY/AIM41 PF09424, N-terminal domain"/>
    <property type="match status" value="1"/>
</dbReference>
<accession>A0A0G0PSA2</accession>
<evidence type="ECO:0000313" key="2">
    <source>
        <dbReference type="Proteomes" id="UP000034793"/>
    </source>
</evidence>
<dbReference type="SUPFAM" id="SSF89095">
    <property type="entry name" value="GatB/YqeY motif"/>
    <property type="match status" value="1"/>
</dbReference>
<dbReference type="InterPro" id="IPR019004">
    <property type="entry name" value="YqeY/Aim41"/>
</dbReference>